<dbReference type="InterPro" id="IPR006439">
    <property type="entry name" value="HAD-SF_hydro_IA"/>
</dbReference>
<dbReference type="EMBL" id="BONC01000094">
    <property type="protein sequence ID" value="GIF61225.1"/>
    <property type="molecule type" value="Genomic_DNA"/>
</dbReference>
<dbReference type="Pfam" id="PF00702">
    <property type="entry name" value="Hydrolase"/>
    <property type="match status" value="1"/>
</dbReference>
<comment type="caution">
    <text evidence="2">The sequence shown here is derived from an EMBL/GenBank/DDBJ whole genome shotgun (WGS) entry which is preliminary data.</text>
</comment>
<organism evidence="2 3">
    <name type="scientific">Asanoa iriomotensis</name>
    <dbReference type="NCBI Taxonomy" id="234613"/>
    <lineage>
        <taxon>Bacteria</taxon>
        <taxon>Bacillati</taxon>
        <taxon>Actinomycetota</taxon>
        <taxon>Actinomycetes</taxon>
        <taxon>Micromonosporales</taxon>
        <taxon>Micromonosporaceae</taxon>
        <taxon>Asanoa</taxon>
    </lineage>
</organism>
<gene>
    <name evidence="2" type="ORF">Air01nite_73200</name>
</gene>
<dbReference type="InterPro" id="IPR036412">
    <property type="entry name" value="HAD-like_sf"/>
</dbReference>
<keyword evidence="3" id="KW-1185">Reference proteome</keyword>
<dbReference type="NCBIfam" id="TIGR01509">
    <property type="entry name" value="HAD-SF-IA-v3"/>
    <property type="match status" value="1"/>
</dbReference>
<evidence type="ECO:0000313" key="3">
    <source>
        <dbReference type="Proteomes" id="UP000624325"/>
    </source>
</evidence>
<sequence length="365" mass="39168">MTVNVNLLRPCVELILDPAWWYNRLVEHYAEAFWLAGGGDLMIRTIETVCLDCGVAPLSDGLSRRLAGVFVSPHEQYRLTVSLGTSALWHQGHSSQLLDALHALAAVEAPTRAAGSTPSHDTDEGGTEDMTATDETAHGHTTTGKPEAHQVGFTSVAAPNGGDAGESSEAAIDTIVCDVGGVLITFAPDRCAEIESRYGVPDGVLLRTLLKTPSARSAAIGRIDQDEWFREAAAVVGAPAVEEWLAYRGELNEPVVEILTAARRAGVRVLLLSNATTRLWNDLDHHGIRDLAERVFCSADIGYAKPDPHAYQFVADAAATVSDRTLFIDDTASWVEAGRSIGWRGYVYGSPDGLRRELAALGVNV</sequence>
<dbReference type="PANTHER" id="PTHR43611:SF3">
    <property type="entry name" value="FLAVIN MONONUCLEOTIDE HYDROLASE 1, CHLOROPLATIC"/>
    <property type="match status" value="1"/>
</dbReference>
<reference evidence="2 3" key="1">
    <citation type="submission" date="2021-01" db="EMBL/GenBank/DDBJ databases">
        <title>Whole genome shotgun sequence of Asanoa iriomotensis NBRC 100142.</title>
        <authorList>
            <person name="Komaki H."/>
            <person name="Tamura T."/>
        </authorList>
    </citation>
    <scope>NUCLEOTIDE SEQUENCE [LARGE SCALE GENOMIC DNA]</scope>
    <source>
        <strain evidence="2 3">NBRC 100142</strain>
    </source>
</reference>
<dbReference type="InterPro" id="IPR023214">
    <property type="entry name" value="HAD_sf"/>
</dbReference>
<name>A0ABQ4CFY8_9ACTN</name>
<dbReference type="PRINTS" id="PR00413">
    <property type="entry name" value="HADHALOGNASE"/>
</dbReference>
<protein>
    <recommendedName>
        <fullName evidence="4">Hydrolase of the HAD superfamily</fullName>
    </recommendedName>
</protein>
<dbReference type="Proteomes" id="UP000624325">
    <property type="component" value="Unassembled WGS sequence"/>
</dbReference>
<evidence type="ECO:0000256" key="1">
    <source>
        <dbReference type="SAM" id="MobiDB-lite"/>
    </source>
</evidence>
<dbReference type="RefSeq" id="WP_203708041.1">
    <property type="nucleotide sequence ID" value="NZ_BAAALU010000018.1"/>
</dbReference>
<accession>A0ABQ4CFY8</accession>
<proteinExistence type="predicted"/>
<dbReference type="Gene3D" id="3.40.50.1000">
    <property type="entry name" value="HAD superfamily/HAD-like"/>
    <property type="match status" value="1"/>
</dbReference>
<dbReference type="PANTHER" id="PTHR43611">
    <property type="entry name" value="ALPHA-D-GLUCOSE 1-PHOSPHATE PHOSPHATASE"/>
    <property type="match status" value="1"/>
</dbReference>
<evidence type="ECO:0000313" key="2">
    <source>
        <dbReference type="EMBL" id="GIF61225.1"/>
    </source>
</evidence>
<dbReference type="SFLD" id="SFLDG01129">
    <property type="entry name" value="C1.5:_HAD__Beta-PGM__Phosphata"/>
    <property type="match status" value="1"/>
</dbReference>
<feature type="region of interest" description="Disordered" evidence="1">
    <location>
        <begin position="110"/>
        <end position="147"/>
    </location>
</feature>
<evidence type="ECO:0008006" key="4">
    <source>
        <dbReference type="Google" id="ProtNLM"/>
    </source>
</evidence>
<dbReference type="SFLD" id="SFLDS00003">
    <property type="entry name" value="Haloacid_Dehalogenase"/>
    <property type="match status" value="1"/>
</dbReference>
<dbReference type="SUPFAM" id="SSF56784">
    <property type="entry name" value="HAD-like"/>
    <property type="match status" value="1"/>
</dbReference>